<dbReference type="RefSeq" id="WP_132021907.1">
    <property type="nucleotide sequence ID" value="NZ_CP016605.1"/>
</dbReference>
<evidence type="ECO:0000256" key="11">
    <source>
        <dbReference type="PROSITE-ProRule" id="PRU00278"/>
    </source>
</evidence>
<evidence type="ECO:0000256" key="3">
    <source>
        <dbReference type="ARBA" id="ARBA00022519"/>
    </source>
</evidence>
<keyword evidence="6 12" id="KW-0472">Membrane</keyword>
<keyword evidence="2" id="KW-1003">Cell membrane</keyword>
<dbReference type="Pfam" id="PF13624">
    <property type="entry name" value="SurA_N_3"/>
    <property type="match status" value="1"/>
</dbReference>
<evidence type="ECO:0000313" key="14">
    <source>
        <dbReference type="EMBL" id="TCP14213.1"/>
    </source>
</evidence>
<dbReference type="InterPro" id="IPR052029">
    <property type="entry name" value="PpiD_chaperone"/>
</dbReference>
<evidence type="ECO:0000259" key="13">
    <source>
        <dbReference type="PROSITE" id="PS50198"/>
    </source>
</evidence>
<dbReference type="Gene3D" id="3.10.50.40">
    <property type="match status" value="1"/>
</dbReference>
<dbReference type="SUPFAM" id="SSF54534">
    <property type="entry name" value="FKBP-like"/>
    <property type="match status" value="1"/>
</dbReference>
<dbReference type="InterPro" id="IPR027304">
    <property type="entry name" value="Trigger_fact/SurA_dom_sf"/>
</dbReference>
<comment type="caution">
    <text evidence="14">The sequence shown here is derived from an EMBL/GenBank/DDBJ whole genome shotgun (WGS) entry which is preliminary data.</text>
</comment>
<proteinExistence type="inferred from homology"/>
<dbReference type="Pfam" id="PF00639">
    <property type="entry name" value="Rotamase"/>
    <property type="match status" value="1"/>
</dbReference>
<evidence type="ECO:0000256" key="6">
    <source>
        <dbReference type="ARBA" id="ARBA00023136"/>
    </source>
</evidence>
<dbReference type="GO" id="GO:0003755">
    <property type="term" value="F:peptidyl-prolyl cis-trans isomerase activity"/>
    <property type="evidence" value="ECO:0007669"/>
    <property type="project" value="UniProtKB-KW"/>
</dbReference>
<dbReference type="EMBL" id="SLXI01000001">
    <property type="protein sequence ID" value="TCP14213.1"/>
    <property type="molecule type" value="Genomic_DNA"/>
</dbReference>
<sequence>MLMEKIHAASNSIIIKIIFGFIAVSFVLSGVAGYMFTQIDTSVAKVNGEEISQQTFSQQYNNAYQNASQELGSQFAAVADSPEFINSLRMQVLNRLIDEELLRQYTNELKLGISDDQIKQEIVKIPSFQKDGKFDNDLYKQFLQINGISSNTYASYIREALKVSQIQSGIAQSDFLVPSQFQNLENQFFQKRHVRLATLPIEQEIDKQVVSDKEIEDYYNANKNAFSVPELVKVQYLDLTQTVAEKNVKVSDVEIAQYYQDNKPQFITQHLSHIQVATENEAKDIYNRLQKGEEFESLAKLYSIDKLSGKNGGDLNWIVSGMMPATFEQAAVSLSVGEYSQPVKVDNAYHIIKVNEVKTRDLDEVKSEIEQIVRNTLAVNEFYSMEKIANEKAFEHPESLSEAAKAVGVDIQETDYFSRKDLPNALNYANLISTIFDSDISQGGVNSEAINVGTQHSIIVRVLEHKPQGIRSLEDAKTDIITYLKKQKAELMLLSQAKEIADKLTSNSKDSAVNIQFGELETWVYAENKDSLLNQAIFSMVKPINNSVFSVSRDSLGNVVIIELTNVEDQISVSENDLLAFREQLKRVNQLELVSTLSKALREKAKVEINEDFMKDLQE</sequence>
<dbReference type="AlphaFoldDB" id="A0A4R2N2T8"/>
<organism evidence="14 15">
    <name type="scientific">Bisgaardia hudsonensis</name>
    <dbReference type="NCBI Taxonomy" id="109472"/>
    <lineage>
        <taxon>Bacteria</taxon>
        <taxon>Pseudomonadati</taxon>
        <taxon>Pseudomonadota</taxon>
        <taxon>Gammaproteobacteria</taxon>
        <taxon>Pasteurellales</taxon>
        <taxon>Pasteurellaceae</taxon>
        <taxon>Bisgaardia</taxon>
    </lineage>
</organism>
<gene>
    <name evidence="14" type="ORF">EV697_101348</name>
</gene>
<keyword evidence="3" id="KW-0997">Cell inner membrane</keyword>
<keyword evidence="5 12" id="KW-1133">Transmembrane helix</keyword>
<evidence type="ECO:0000256" key="5">
    <source>
        <dbReference type="ARBA" id="ARBA00022989"/>
    </source>
</evidence>
<keyword evidence="11" id="KW-0697">Rotamase</keyword>
<dbReference type="GO" id="GO:0005886">
    <property type="term" value="C:plasma membrane"/>
    <property type="evidence" value="ECO:0007669"/>
    <property type="project" value="UniProtKB-SubCell"/>
</dbReference>
<accession>A0A4R2N2T8</accession>
<keyword evidence="7" id="KW-0143">Chaperone</keyword>
<feature type="transmembrane region" description="Helical" evidence="12">
    <location>
        <begin position="12"/>
        <end position="36"/>
    </location>
</feature>
<dbReference type="OrthoDB" id="9812372at2"/>
<dbReference type="PANTHER" id="PTHR47529:SF1">
    <property type="entry name" value="PERIPLASMIC CHAPERONE PPID"/>
    <property type="match status" value="1"/>
</dbReference>
<evidence type="ECO:0000256" key="8">
    <source>
        <dbReference type="ARBA" id="ARBA00038408"/>
    </source>
</evidence>
<dbReference type="InterPro" id="IPR046357">
    <property type="entry name" value="PPIase_dom_sf"/>
</dbReference>
<dbReference type="PANTHER" id="PTHR47529">
    <property type="entry name" value="PEPTIDYL-PROLYL CIS-TRANS ISOMERASE D"/>
    <property type="match status" value="1"/>
</dbReference>
<comment type="similarity">
    <text evidence="8">Belongs to the PpiD chaperone family.</text>
</comment>
<keyword evidence="15" id="KW-1185">Reference proteome</keyword>
<reference evidence="14 15" key="1">
    <citation type="submission" date="2019-03" db="EMBL/GenBank/DDBJ databases">
        <title>Genomic Encyclopedia of Type Strains, Phase IV (KMG-IV): sequencing the most valuable type-strain genomes for metagenomic binning, comparative biology and taxonomic classification.</title>
        <authorList>
            <person name="Goeker M."/>
        </authorList>
    </citation>
    <scope>NUCLEOTIDE SEQUENCE [LARGE SCALE GENOMIC DNA]</scope>
    <source>
        <strain evidence="14 15">DSM 28231</strain>
    </source>
</reference>
<evidence type="ECO:0000256" key="10">
    <source>
        <dbReference type="ARBA" id="ARBA00042775"/>
    </source>
</evidence>
<comment type="subcellular location">
    <subcellularLocation>
        <location evidence="1">Cell inner membrane</location>
        <topology evidence="1">Single-pass type II membrane protein</topology>
        <orientation evidence="1">Periplasmic side</orientation>
    </subcellularLocation>
</comment>
<dbReference type="NCBIfam" id="NF008054">
    <property type="entry name" value="PRK10788.1"/>
    <property type="match status" value="1"/>
</dbReference>
<evidence type="ECO:0000313" key="15">
    <source>
        <dbReference type="Proteomes" id="UP000294841"/>
    </source>
</evidence>
<name>A0A4R2N2T8_9PAST</name>
<keyword evidence="11 14" id="KW-0413">Isomerase</keyword>
<keyword evidence="4 12" id="KW-0812">Transmembrane</keyword>
<dbReference type="InterPro" id="IPR000297">
    <property type="entry name" value="PPIase_PpiC"/>
</dbReference>
<evidence type="ECO:0000256" key="9">
    <source>
        <dbReference type="ARBA" id="ARBA00040743"/>
    </source>
</evidence>
<evidence type="ECO:0000256" key="2">
    <source>
        <dbReference type="ARBA" id="ARBA00022475"/>
    </source>
</evidence>
<evidence type="ECO:0000256" key="1">
    <source>
        <dbReference type="ARBA" id="ARBA00004382"/>
    </source>
</evidence>
<evidence type="ECO:0000256" key="12">
    <source>
        <dbReference type="SAM" id="Phobius"/>
    </source>
</evidence>
<feature type="domain" description="PpiC" evidence="13">
    <location>
        <begin position="270"/>
        <end position="356"/>
    </location>
</feature>
<evidence type="ECO:0000256" key="7">
    <source>
        <dbReference type="ARBA" id="ARBA00023186"/>
    </source>
</evidence>
<protein>
    <recommendedName>
        <fullName evidence="9">Periplasmic chaperone PpiD</fullName>
    </recommendedName>
    <alternativeName>
        <fullName evidence="10">Periplasmic folding chaperone</fullName>
    </alternativeName>
</protein>
<dbReference type="SUPFAM" id="SSF109998">
    <property type="entry name" value="Triger factor/SurA peptide-binding domain-like"/>
    <property type="match status" value="1"/>
</dbReference>
<dbReference type="Proteomes" id="UP000294841">
    <property type="component" value="Unassembled WGS sequence"/>
</dbReference>
<dbReference type="PROSITE" id="PS50198">
    <property type="entry name" value="PPIC_PPIASE_2"/>
    <property type="match status" value="1"/>
</dbReference>
<dbReference type="Gene3D" id="1.10.4030.10">
    <property type="entry name" value="Porin chaperone SurA, peptide-binding domain"/>
    <property type="match status" value="1"/>
</dbReference>
<evidence type="ECO:0000256" key="4">
    <source>
        <dbReference type="ARBA" id="ARBA00022692"/>
    </source>
</evidence>